<dbReference type="SUPFAM" id="SSF56601">
    <property type="entry name" value="beta-lactamase/transpeptidase-like"/>
    <property type="match status" value="1"/>
</dbReference>
<comment type="catalytic activity">
    <reaction evidence="7">
        <text>Preferential cleavage: (Ac)2-L-Lys-D-Ala-|-D-Ala. Also transpeptidation of peptidyl-alanyl moieties that are N-acyl substituents of D-alanine.</text>
        <dbReference type="EC" id="3.4.16.4"/>
    </reaction>
</comment>
<evidence type="ECO:0000256" key="4">
    <source>
        <dbReference type="ARBA" id="ARBA00022679"/>
    </source>
</evidence>
<dbReference type="Proteomes" id="UP001500556">
    <property type="component" value="Unassembled WGS sequence"/>
</dbReference>
<evidence type="ECO:0000256" key="5">
    <source>
        <dbReference type="ARBA" id="ARBA00022801"/>
    </source>
</evidence>
<keyword evidence="5" id="KW-0378">Hydrolase</keyword>
<comment type="caution">
    <text evidence="11">The sequence shown here is derived from an EMBL/GenBank/DDBJ whole genome shotgun (WGS) entry which is preliminary data.</text>
</comment>
<keyword evidence="1" id="KW-0121">Carboxypeptidase</keyword>
<protein>
    <submittedName>
        <fullName evidence="11">Transglycosylase domain-containing protein</fullName>
    </submittedName>
</protein>
<dbReference type="Gene3D" id="3.30.10.20">
    <property type="match status" value="1"/>
</dbReference>
<evidence type="ECO:0000256" key="8">
    <source>
        <dbReference type="ARBA" id="ARBA00049902"/>
    </source>
</evidence>
<evidence type="ECO:0000313" key="11">
    <source>
        <dbReference type="EMBL" id="GAA4711512.1"/>
    </source>
</evidence>
<sequence>MSGRATNLGNVVSLLGAFVASAMVMGLLAAGLLIPAVGAAGSAATSGVKMFDDLPGEFTASALSQQSRIVDAKGNVLATPQQENRIIVNLKDVAPIMRKAQVAIEDSRFYEHGGVDPRGILRAAVSNAQGGDTQGASTLTQQFVKLTLQENALRNNDEEAAKAAVRVSAARKIQEIKYAVTLEKEMTKDQILQGYMNLAYYGDLAYGVEAASQHYFSIPSAKLNLSQAALLAGLVQNPSRTDPIHFPERAQARRNVVLDRMHDLGIVTDKQWKAAKAIPVKKMLKVKNPVSNCMASSEPYFCNYVMEYLKDTSNHGLDALGKSTPERIKNLTGGGLTIQTTLDATVQAQARQDLVKRVPFANKALPKDPADRSKLGLSQMVGSAASVVEPGTGRVLAMVQNSKYPTTQKQQNQYGYTQVNWNVDSKYQGTTGFQFGSTAKMYAIVRALETGTPVNGTVPSKFASPTKPAYYSPQEQGSCHDTKAYPIRNDYPIGGRPIPIKKATADSINTAFASLTFKLGTKNVLNTMKKMQLHTGAGPDLPCYPSSVLGTGVVTPLTLASSYATLANNGKYCPPNPILSITTADKKPLKIGAPTCKQVVDPDVAKGATQLLEGVIKDGTGVRAKLGARPAAGKTGTTDDHVESWFVGYTAQRATAVWVGTPYSQQGMNRITLAGQYFKGVFGGDIAAPIWKDITDAASAGLPIRDFDTPSDKVLNGDRVAVPFVGGMTVEEATARLKEAGFNAQVAGSTNSGYAQGIVVYTDPSGTAMRGSTVSLYTSTGYVPPPPKATPKPTKTPKPTATTTPTPKPTKTKPPKPKG</sequence>
<evidence type="ECO:0000313" key="12">
    <source>
        <dbReference type="Proteomes" id="UP001500556"/>
    </source>
</evidence>
<dbReference type="Pfam" id="PF00912">
    <property type="entry name" value="Transgly"/>
    <property type="match status" value="1"/>
</dbReference>
<gene>
    <name evidence="11" type="ORF">GCM10025782_04500</name>
</gene>
<evidence type="ECO:0000256" key="7">
    <source>
        <dbReference type="ARBA" id="ARBA00034000"/>
    </source>
</evidence>
<dbReference type="InterPro" id="IPR012338">
    <property type="entry name" value="Beta-lactam/transpept-like"/>
</dbReference>
<dbReference type="Pfam" id="PF03793">
    <property type="entry name" value="PASTA"/>
    <property type="match status" value="1"/>
</dbReference>
<dbReference type="InterPro" id="IPR036950">
    <property type="entry name" value="PBP_transglycosylase"/>
</dbReference>
<dbReference type="RefSeq" id="WP_345500864.1">
    <property type="nucleotide sequence ID" value="NZ_BAABLO010000001.1"/>
</dbReference>
<dbReference type="InterPro" id="IPR050396">
    <property type="entry name" value="Glycosyltr_51/Transpeptidase"/>
</dbReference>
<dbReference type="PROSITE" id="PS51178">
    <property type="entry name" value="PASTA"/>
    <property type="match status" value="1"/>
</dbReference>
<keyword evidence="12" id="KW-1185">Reference proteome</keyword>
<dbReference type="InterPro" id="IPR023346">
    <property type="entry name" value="Lysozyme-like_dom_sf"/>
</dbReference>
<dbReference type="SUPFAM" id="SSF53955">
    <property type="entry name" value="Lysozyme-like"/>
    <property type="match status" value="1"/>
</dbReference>
<evidence type="ECO:0000259" key="10">
    <source>
        <dbReference type="PROSITE" id="PS51178"/>
    </source>
</evidence>
<keyword evidence="2" id="KW-0645">Protease</keyword>
<evidence type="ECO:0000256" key="2">
    <source>
        <dbReference type="ARBA" id="ARBA00022670"/>
    </source>
</evidence>
<feature type="domain" description="PASTA" evidence="10">
    <location>
        <begin position="716"/>
        <end position="780"/>
    </location>
</feature>
<dbReference type="SMART" id="SM00740">
    <property type="entry name" value="PASTA"/>
    <property type="match status" value="1"/>
</dbReference>
<name>A0ABP8XRE5_9MICO</name>
<comment type="catalytic activity">
    <reaction evidence="8">
        <text>[GlcNAc-(1-&gt;4)-Mur2Ac(oyl-L-Ala-gamma-D-Glu-L-Lys-D-Ala-D-Ala)](n)-di-trans,octa-cis-undecaprenyl diphosphate + beta-D-GlcNAc-(1-&gt;4)-Mur2Ac(oyl-L-Ala-gamma-D-Glu-L-Lys-D-Ala-D-Ala)-di-trans,octa-cis-undecaprenyl diphosphate = [GlcNAc-(1-&gt;4)-Mur2Ac(oyl-L-Ala-gamma-D-Glu-L-Lys-D-Ala-D-Ala)](n+1)-di-trans,octa-cis-undecaprenyl diphosphate + di-trans,octa-cis-undecaprenyl diphosphate + H(+)</text>
        <dbReference type="Rhea" id="RHEA:23708"/>
        <dbReference type="Rhea" id="RHEA-COMP:9602"/>
        <dbReference type="Rhea" id="RHEA-COMP:9603"/>
        <dbReference type="ChEBI" id="CHEBI:15378"/>
        <dbReference type="ChEBI" id="CHEBI:58405"/>
        <dbReference type="ChEBI" id="CHEBI:60033"/>
        <dbReference type="ChEBI" id="CHEBI:78435"/>
        <dbReference type="EC" id="2.4.99.28"/>
    </reaction>
</comment>
<keyword evidence="3" id="KW-0328">Glycosyltransferase</keyword>
<feature type="region of interest" description="Disordered" evidence="9">
    <location>
        <begin position="463"/>
        <end position="485"/>
    </location>
</feature>
<evidence type="ECO:0000256" key="6">
    <source>
        <dbReference type="ARBA" id="ARBA00023268"/>
    </source>
</evidence>
<reference evidence="12" key="1">
    <citation type="journal article" date="2019" name="Int. J. Syst. Evol. Microbiol.">
        <title>The Global Catalogue of Microorganisms (GCM) 10K type strain sequencing project: providing services to taxonomists for standard genome sequencing and annotation.</title>
        <authorList>
            <consortium name="The Broad Institute Genomics Platform"/>
            <consortium name="The Broad Institute Genome Sequencing Center for Infectious Disease"/>
            <person name="Wu L."/>
            <person name="Ma J."/>
        </authorList>
    </citation>
    <scope>NUCLEOTIDE SEQUENCE [LARGE SCALE GENOMIC DNA]</scope>
    <source>
        <strain evidence="12">JCM 18961</strain>
    </source>
</reference>
<dbReference type="Gene3D" id="3.40.710.10">
    <property type="entry name" value="DD-peptidase/beta-lactamase superfamily"/>
    <property type="match status" value="1"/>
</dbReference>
<organism evidence="11 12">
    <name type="scientific">Pedococcus ginsenosidimutans</name>
    <dbReference type="NCBI Taxonomy" id="490570"/>
    <lineage>
        <taxon>Bacteria</taxon>
        <taxon>Bacillati</taxon>
        <taxon>Actinomycetota</taxon>
        <taxon>Actinomycetes</taxon>
        <taxon>Micrococcales</taxon>
        <taxon>Intrasporangiaceae</taxon>
        <taxon>Pedococcus</taxon>
    </lineage>
</organism>
<proteinExistence type="predicted"/>
<dbReference type="InterPro" id="IPR001264">
    <property type="entry name" value="Glyco_trans_51"/>
</dbReference>
<feature type="compositionally biased region" description="Basic residues" evidence="9">
    <location>
        <begin position="810"/>
        <end position="819"/>
    </location>
</feature>
<dbReference type="PANTHER" id="PTHR32282:SF33">
    <property type="entry name" value="PEPTIDOGLYCAN GLYCOSYLTRANSFERASE"/>
    <property type="match status" value="1"/>
</dbReference>
<evidence type="ECO:0000256" key="3">
    <source>
        <dbReference type="ARBA" id="ARBA00022676"/>
    </source>
</evidence>
<dbReference type="PANTHER" id="PTHR32282">
    <property type="entry name" value="BINDING PROTEIN TRANSPEPTIDASE, PUTATIVE-RELATED"/>
    <property type="match status" value="1"/>
</dbReference>
<feature type="compositionally biased region" description="Pro residues" evidence="9">
    <location>
        <begin position="783"/>
        <end position="796"/>
    </location>
</feature>
<evidence type="ECO:0000256" key="1">
    <source>
        <dbReference type="ARBA" id="ARBA00022645"/>
    </source>
</evidence>
<dbReference type="InterPro" id="IPR005543">
    <property type="entry name" value="PASTA_dom"/>
</dbReference>
<evidence type="ECO:0000256" key="9">
    <source>
        <dbReference type="SAM" id="MobiDB-lite"/>
    </source>
</evidence>
<dbReference type="CDD" id="cd06577">
    <property type="entry name" value="PASTA_pknB"/>
    <property type="match status" value="1"/>
</dbReference>
<accession>A0ABP8XRE5</accession>
<dbReference type="Gene3D" id="1.10.3810.10">
    <property type="entry name" value="Biosynthetic peptidoglycan transglycosylase-like"/>
    <property type="match status" value="1"/>
</dbReference>
<keyword evidence="4" id="KW-0808">Transferase</keyword>
<dbReference type="Pfam" id="PF00905">
    <property type="entry name" value="Transpeptidase"/>
    <property type="match status" value="1"/>
</dbReference>
<dbReference type="InterPro" id="IPR001460">
    <property type="entry name" value="PCN-bd_Tpept"/>
</dbReference>
<feature type="region of interest" description="Disordered" evidence="9">
    <location>
        <begin position="777"/>
        <end position="819"/>
    </location>
</feature>
<dbReference type="EMBL" id="BAABLO010000001">
    <property type="protein sequence ID" value="GAA4711512.1"/>
    <property type="molecule type" value="Genomic_DNA"/>
</dbReference>
<keyword evidence="6" id="KW-0511">Multifunctional enzyme</keyword>